<protein>
    <submittedName>
        <fullName evidence="2">Uncharacterized protein</fullName>
    </submittedName>
</protein>
<evidence type="ECO:0000313" key="3">
    <source>
        <dbReference type="Proteomes" id="UP001462961"/>
    </source>
</evidence>
<gene>
    <name evidence="2" type="ORF">VOI32_41650</name>
</gene>
<accession>A0ABV0EDK9</accession>
<reference evidence="2 3" key="1">
    <citation type="submission" date="2024-01" db="EMBL/GenBank/DDBJ databases">
        <title>The diversity of rhizobia nodulating Mimosa spp. in eleven states of Brazil covering several biomes is determined by host plant, location, and edaphic factors.</title>
        <authorList>
            <person name="Rouws L."/>
            <person name="Barauna A."/>
            <person name="Beukes C."/>
            <person name="De Faria S.M."/>
            <person name="Gross E."/>
            <person name="Dos Reis Junior F.B."/>
            <person name="Simon M."/>
            <person name="Maluk M."/>
            <person name="Odee D.W."/>
            <person name="Kenicer G."/>
            <person name="Young J.P.W."/>
            <person name="Reis V.M."/>
            <person name="Zilli J."/>
            <person name="James E.K."/>
        </authorList>
    </citation>
    <scope>NUCLEOTIDE SEQUENCE [LARGE SCALE GENOMIC DNA]</scope>
    <source>
        <strain evidence="2 3">JHI1651</strain>
    </source>
</reference>
<dbReference type="Proteomes" id="UP001462961">
    <property type="component" value="Unassembled WGS sequence"/>
</dbReference>
<keyword evidence="3" id="KW-1185">Reference proteome</keyword>
<feature type="compositionally biased region" description="Basic and acidic residues" evidence="1">
    <location>
        <begin position="71"/>
        <end position="124"/>
    </location>
</feature>
<proteinExistence type="predicted"/>
<comment type="caution">
    <text evidence="2">The sequence shown here is derived from an EMBL/GenBank/DDBJ whole genome shotgun (WGS) entry which is preliminary data.</text>
</comment>
<feature type="compositionally biased region" description="Low complexity" evidence="1">
    <location>
        <begin position="125"/>
        <end position="136"/>
    </location>
</feature>
<feature type="compositionally biased region" description="Basic and acidic residues" evidence="1">
    <location>
        <begin position="35"/>
        <end position="63"/>
    </location>
</feature>
<sequence>AVDRTEDKANQQFPPRNAQRRKRRRDIATNNNRQADSRTKDSQDGSLDDRHDDTSLHNGDNKNYDASNHNDVNRDQKQAHHPENRSTRESEQELNHDEPLKRSGKSDDVQHDDRHDKKDGHGKDAALAGGAAVGKKVTNDHKHGD</sequence>
<dbReference type="EMBL" id="JAYLVJ010000189">
    <property type="protein sequence ID" value="MEO1760336.1"/>
    <property type="molecule type" value="Genomic_DNA"/>
</dbReference>
<feature type="non-terminal residue" evidence="2">
    <location>
        <position position="145"/>
    </location>
</feature>
<evidence type="ECO:0000256" key="1">
    <source>
        <dbReference type="SAM" id="MobiDB-lite"/>
    </source>
</evidence>
<evidence type="ECO:0000313" key="2">
    <source>
        <dbReference type="EMBL" id="MEO1760336.1"/>
    </source>
</evidence>
<feature type="non-terminal residue" evidence="2">
    <location>
        <position position="1"/>
    </location>
</feature>
<feature type="region of interest" description="Disordered" evidence="1">
    <location>
        <begin position="1"/>
        <end position="145"/>
    </location>
</feature>
<name>A0ABV0EDK9_9BURK</name>
<organism evidence="2 3">
    <name type="scientific">Paraburkholderia caribensis</name>
    <dbReference type="NCBI Taxonomy" id="75105"/>
    <lineage>
        <taxon>Bacteria</taxon>
        <taxon>Pseudomonadati</taxon>
        <taxon>Pseudomonadota</taxon>
        <taxon>Betaproteobacteria</taxon>
        <taxon>Burkholderiales</taxon>
        <taxon>Burkholderiaceae</taxon>
        <taxon>Paraburkholderia</taxon>
    </lineage>
</organism>